<evidence type="ECO:0000313" key="13">
    <source>
        <dbReference type="EMBL" id="KAG5280309.1"/>
    </source>
</evidence>
<protein>
    <recommendedName>
        <fullName evidence="3 11">Mediator of RNA polymerase II transcription subunit 9</fullName>
    </recommendedName>
    <alternativeName>
        <fullName evidence="10 11">Mediator complex subunit 9</fullName>
    </alternativeName>
</protein>
<dbReference type="AlphaFoldDB" id="A0AAV6GZ21"/>
<dbReference type="PANTHER" id="PTHR20844:SF0">
    <property type="entry name" value="MEDIATOR OF RNA POLYMERASE II TRANSCRIPTION SUBUNIT 9"/>
    <property type="match status" value="1"/>
</dbReference>
<dbReference type="GO" id="GO:0003712">
    <property type="term" value="F:transcription coregulator activity"/>
    <property type="evidence" value="ECO:0007669"/>
    <property type="project" value="InterPro"/>
</dbReference>
<dbReference type="SUPFAM" id="SSF140718">
    <property type="entry name" value="Mediator hinge subcomplex-like"/>
    <property type="match status" value="1"/>
</dbReference>
<evidence type="ECO:0000256" key="2">
    <source>
        <dbReference type="ARBA" id="ARBA00008089"/>
    </source>
</evidence>
<dbReference type="PANTHER" id="PTHR20844">
    <property type="entry name" value="MEDIATOR OF RNA POLYMERASE II TRANSCRIPTION, SUBUNIT 9"/>
    <property type="match status" value="1"/>
</dbReference>
<proteinExistence type="inferred from homology"/>
<keyword evidence="5 12" id="KW-0175">Coiled coil</keyword>
<evidence type="ECO:0000256" key="10">
    <source>
        <dbReference type="ARBA" id="ARBA00031260"/>
    </source>
</evidence>
<evidence type="ECO:0000256" key="12">
    <source>
        <dbReference type="SAM" id="Coils"/>
    </source>
</evidence>
<keyword evidence="6 11" id="KW-0010">Activator</keyword>
<evidence type="ECO:0000256" key="11">
    <source>
        <dbReference type="RuleBase" id="RU364145"/>
    </source>
</evidence>
<dbReference type="InterPro" id="IPR011425">
    <property type="entry name" value="Med9"/>
</dbReference>
<feature type="coiled-coil region" evidence="12">
    <location>
        <begin position="32"/>
        <end position="90"/>
    </location>
</feature>
<keyword evidence="4 11" id="KW-0805">Transcription regulation</keyword>
<evidence type="ECO:0000256" key="7">
    <source>
        <dbReference type="ARBA" id="ARBA00023163"/>
    </source>
</evidence>
<comment type="similarity">
    <text evidence="2 11">Belongs to the Mediator complex subunit 9 family.</text>
</comment>
<evidence type="ECO:0000256" key="8">
    <source>
        <dbReference type="ARBA" id="ARBA00023242"/>
    </source>
</evidence>
<evidence type="ECO:0000313" key="14">
    <source>
        <dbReference type="Proteomes" id="UP000823561"/>
    </source>
</evidence>
<organism evidence="13 14">
    <name type="scientific">Alosa alosa</name>
    <name type="common">allis shad</name>
    <dbReference type="NCBI Taxonomy" id="278164"/>
    <lineage>
        <taxon>Eukaryota</taxon>
        <taxon>Metazoa</taxon>
        <taxon>Chordata</taxon>
        <taxon>Craniata</taxon>
        <taxon>Vertebrata</taxon>
        <taxon>Euteleostomi</taxon>
        <taxon>Actinopterygii</taxon>
        <taxon>Neopterygii</taxon>
        <taxon>Teleostei</taxon>
        <taxon>Clupei</taxon>
        <taxon>Clupeiformes</taxon>
        <taxon>Clupeoidei</taxon>
        <taxon>Clupeidae</taxon>
        <taxon>Alosa</taxon>
    </lineage>
</organism>
<sequence>MATEKTKQETPDEDYSLLPLVHDIIKGMDKDGADVQQELSKLKAKIQESREQIALMPGIDVSPTAQQQQLETLREQVRTKKQLLQKYKSLCMFEVPKAS</sequence>
<comment type="caution">
    <text evidence="13">The sequence shown here is derived from an EMBL/GenBank/DDBJ whole genome shotgun (WGS) entry which is preliminary data.</text>
</comment>
<evidence type="ECO:0000256" key="6">
    <source>
        <dbReference type="ARBA" id="ARBA00023159"/>
    </source>
</evidence>
<gene>
    <name evidence="11" type="primary">MED9</name>
    <name evidence="13" type="ORF">AALO_G00087540</name>
</gene>
<comment type="subunit">
    <text evidence="11">Component of the Mediator complex.</text>
</comment>
<evidence type="ECO:0000256" key="9">
    <source>
        <dbReference type="ARBA" id="ARBA00025687"/>
    </source>
</evidence>
<keyword evidence="14" id="KW-1185">Reference proteome</keyword>
<evidence type="ECO:0000256" key="4">
    <source>
        <dbReference type="ARBA" id="ARBA00023015"/>
    </source>
</evidence>
<dbReference type="Pfam" id="PF07544">
    <property type="entry name" value="Med9"/>
    <property type="match status" value="1"/>
</dbReference>
<accession>A0AAV6GZ21</accession>
<dbReference type="GO" id="GO:0016592">
    <property type="term" value="C:mediator complex"/>
    <property type="evidence" value="ECO:0007669"/>
    <property type="project" value="InterPro"/>
</dbReference>
<dbReference type="EMBL" id="JADWDJ010000006">
    <property type="protein sequence ID" value="KAG5280309.1"/>
    <property type="molecule type" value="Genomic_DNA"/>
</dbReference>
<comment type="subcellular location">
    <subcellularLocation>
        <location evidence="1 11">Nucleus</location>
    </subcellularLocation>
</comment>
<reference evidence="13" key="1">
    <citation type="submission" date="2020-10" db="EMBL/GenBank/DDBJ databases">
        <title>Chromosome-scale genome assembly of the Allis shad, Alosa alosa.</title>
        <authorList>
            <person name="Margot Z."/>
            <person name="Christophe K."/>
            <person name="Cabau C."/>
            <person name="Louis A."/>
            <person name="Berthelot C."/>
            <person name="Parey E."/>
            <person name="Roest Crollius H."/>
            <person name="Montfort J."/>
            <person name="Robinson-Rechavi M."/>
            <person name="Bucao C."/>
            <person name="Bouchez O."/>
            <person name="Gislard M."/>
            <person name="Lluch J."/>
            <person name="Milhes M."/>
            <person name="Lampietro C."/>
            <person name="Lopez Roques C."/>
            <person name="Donnadieu C."/>
            <person name="Braasch I."/>
            <person name="Desvignes T."/>
            <person name="Postlethwait J."/>
            <person name="Bobe J."/>
            <person name="Guiguen Y."/>
        </authorList>
    </citation>
    <scope>NUCLEOTIDE SEQUENCE</scope>
    <source>
        <strain evidence="13">M-15738</strain>
        <tissue evidence="13">Blood</tissue>
    </source>
</reference>
<evidence type="ECO:0000256" key="5">
    <source>
        <dbReference type="ARBA" id="ARBA00023054"/>
    </source>
</evidence>
<dbReference type="GO" id="GO:0006357">
    <property type="term" value="P:regulation of transcription by RNA polymerase II"/>
    <property type="evidence" value="ECO:0007669"/>
    <property type="project" value="InterPro"/>
</dbReference>
<dbReference type="Proteomes" id="UP000823561">
    <property type="component" value="Chromosome 6"/>
</dbReference>
<dbReference type="InterPro" id="IPR037212">
    <property type="entry name" value="Med7/Med21-like"/>
</dbReference>
<evidence type="ECO:0000256" key="1">
    <source>
        <dbReference type="ARBA" id="ARBA00004123"/>
    </source>
</evidence>
<name>A0AAV6GZ21_9TELE</name>
<dbReference type="InterPro" id="IPR039242">
    <property type="entry name" value="MED9_metazoa"/>
</dbReference>
<comment type="function">
    <text evidence="9 11">Component of the Mediator complex, a coactivator involved in the regulated transcription of nearly all RNA polymerase II-dependent genes. Mediator functions as a bridge to convey information from gene-specific regulatory proteins to the basal RNA polymerase II transcription machinery. Mediator is recruited to promoters by direct interactions with regulatory proteins and serves as a scaffold for the assembly of a functional preinitiation complex with RNA polymerase II and the general transcription factors.</text>
</comment>
<keyword evidence="7 11" id="KW-0804">Transcription</keyword>
<keyword evidence="8 11" id="KW-0539">Nucleus</keyword>
<evidence type="ECO:0000256" key="3">
    <source>
        <dbReference type="ARBA" id="ARBA00020636"/>
    </source>
</evidence>